<reference evidence="2" key="1">
    <citation type="journal article" date="2014" name="Int. J. Syst. Evol. Microbiol.">
        <title>Complete genome sequence of Corynebacterium casei LMG S-19264T (=DSM 44701T), isolated from a smear-ripened cheese.</title>
        <authorList>
            <consortium name="US DOE Joint Genome Institute (JGI-PGF)"/>
            <person name="Walter F."/>
            <person name="Albersmeier A."/>
            <person name="Kalinowski J."/>
            <person name="Ruckert C."/>
        </authorList>
    </citation>
    <scope>NUCLEOTIDE SEQUENCE</scope>
    <source>
        <strain evidence="2">JCM 4403</strain>
    </source>
</reference>
<dbReference type="AlphaFoldDB" id="A0A918C7P6"/>
<proteinExistence type="predicted"/>
<sequence>MEGQEPPTRAGRPMKPVSKHLSPEMQLWLRTWRAVVLDPLRTLRWNAWSIQRMADELALRVEGTERAGTDGRMRDASGVSKTTLQKAIAGERMPPRPVVQHLLDIAADSLPDPPSAESQKALWDSYYPALYQKVPLLADLYKAIDARDEALSALAAAQERERQLRAELERQGLQERVVRTGLERVRADIERAEEVALERVIRGPKHRFDYAERLRALSRTSQALGQQLTALSDELEELREQNRRAVWRALRVIRRAQRKRERELIAEVETLRAERDELQWLLTRARVEAEETRYQVRQQHPNELTHDLLPAGGQQLDAVEELERWEEVSWDWGRHARDRLTRSYDEVEAARAEVRRRDTHLAQLLEGHSNRIARLRESSVLTEADEVLATALKQLSDN</sequence>
<dbReference type="Proteomes" id="UP000656732">
    <property type="component" value="Unassembled WGS sequence"/>
</dbReference>
<protein>
    <submittedName>
        <fullName evidence="2">Uncharacterized protein</fullName>
    </submittedName>
</protein>
<name>A0A918C7P6_9ACTN</name>
<keyword evidence="1" id="KW-0175">Coiled coil</keyword>
<accession>A0A918C7P6</accession>
<gene>
    <name evidence="2" type="ORF">GCM10010280_66970</name>
</gene>
<feature type="coiled-coil region" evidence="1">
    <location>
        <begin position="221"/>
        <end position="288"/>
    </location>
</feature>
<keyword evidence="3" id="KW-1185">Reference proteome</keyword>
<evidence type="ECO:0000313" key="3">
    <source>
        <dbReference type="Proteomes" id="UP000656732"/>
    </source>
</evidence>
<dbReference type="EMBL" id="BMTU01000024">
    <property type="protein sequence ID" value="GGR09851.1"/>
    <property type="molecule type" value="Genomic_DNA"/>
</dbReference>
<reference evidence="2" key="2">
    <citation type="submission" date="2020-09" db="EMBL/GenBank/DDBJ databases">
        <authorList>
            <person name="Sun Q."/>
            <person name="Ohkuma M."/>
        </authorList>
    </citation>
    <scope>NUCLEOTIDE SEQUENCE</scope>
    <source>
        <strain evidence="2">JCM 4403</strain>
    </source>
</reference>
<feature type="coiled-coil region" evidence="1">
    <location>
        <begin position="147"/>
        <end position="176"/>
    </location>
</feature>
<organism evidence="2 3">
    <name type="scientific">Streptomyces pilosus</name>
    <dbReference type="NCBI Taxonomy" id="28893"/>
    <lineage>
        <taxon>Bacteria</taxon>
        <taxon>Bacillati</taxon>
        <taxon>Actinomycetota</taxon>
        <taxon>Actinomycetes</taxon>
        <taxon>Kitasatosporales</taxon>
        <taxon>Streptomycetaceae</taxon>
        <taxon>Streptomyces</taxon>
    </lineage>
</organism>
<comment type="caution">
    <text evidence="2">The sequence shown here is derived from an EMBL/GenBank/DDBJ whole genome shotgun (WGS) entry which is preliminary data.</text>
</comment>
<evidence type="ECO:0000256" key="1">
    <source>
        <dbReference type="SAM" id="Coils"/>
    </source>
</evidence>
<evidence type="ECO:0000313" key="2">
    <source>
        <dbReference type="EMBL" id="GGR09851.1"/>
    </source>
</evidence>